<dbReference type="EMBL" id="CM008047">
    <property type="protein sequence ID" value="PVH64656.1"/>
    <property type="molecule type" value="Genomic_DNA"/>
</dbReference>
<feature type="compositionally biased region" description="Basic residues" evidence="1">
    <location>
        <begin position="27"/>
        <end position="37"/>
    </location>
</feature>
<feature type="region of interest" description="Disordered" evidence="1">
    <location>
        <begin position="87"/>
        <end position="130"/>
    </location>
</feature>
<protein>
    <submittedName>
        <fullName evidence="2">Uncharacterized protein</fullName>
    </submittedName>
</protein>
<proteinExistence type="predicted"/>
<dbReference type="Proteomes" id="UP000243499">
    <property type="component" value="Chromosome 2"/>
</dbReference>
<evidence type="ECO:0000313" key="2">
    <source>
        <dbReference type="EMBL" id="PVH64656.1"/>
    </source>
</evidence>
<evidence type="ECO:0000256" key="1">
    <source>
        <dbReference type="SAM" id="MobiDB-lite"/>
    </source>
</evidence>
<feature type="compositionally biased region" description="Low complexity" evidence="1">
    <location>
        <begin position="87"/>
        <end position="113"/>
    </location>
</feature>
<name>A0A2T8KR70_9POAL</name>
<reference evidence="2" key="1">
    <citation type="submission" date="2018-04" db="EMBL/GenBank/DDBJ databases">
        <title>WGS assembly of Panicum hallii.</title>
        <authorList>
            <person name="Lovell J."/>
            <person name="Jenkins J."/>
            <person name="Lowry D."/>
            <person name="Mamidi S."/>
            <person name="Sreedasyam A."/>
            <person name="Weng X."/>
            <person name="Barry K."/>
            <person name="Bonette J."/>
            <person name="Campitelli B."/>
            <person name="Daum C."/>
            <person name="Gordon S."/>
            <person name="Gould B."/>
            <person name="Lipzen A."/>
            <person name="Macqueen A."/>
            <person name="Palacio-Mejia J."/>
            <person name="Plott C."/>
            <person name="Shakirov E."/>
            <person name="Shu S."/>
            <person name="Yoshinaga Y."/>
            <person name="Zane M."/>
            <person name="Rokhsar D."/>
            <person name="Grimwood J."/>
            <person name="Schmutz J."/>
            <person name="Juenger T."/>
        </authorList>
    </citation>
    <scope>NUCLEOTIDE SEQUENCE [LARGE SCALE GENOMIC DNA]</scope>
    <source>
        <strain evidence="2">FIL2</strain>
    </source>
</reference>
<organism evidence="2">
    <name type="scientific">Panicum hallii</name>
    <dbReference type="NCBI Taxonomy" id="206008"/>
    <lineage>
        <taxon>Eukaryota</taxon>
        <taxon>Viridiplantae</taxon>
        <taxon>Streptophyta</taxon>
        <taxon>Embryophyta</taxon>
        <taxon>Tracheophyta</taxon>
        <taxon>Spermatophyta</taxon>
        <taxon>Magnoliopsida</taxon>
        <taxon>Liliopsida</taxon>
        <taxon>Poales</taxon>
        <taxon>Poaceae</taxon>
        <taxon>PACMAD clade</taxon>
        <taxon>Panicoideae</taxon>
        <taxon>Panicodae</taxon>
        <taxon>Paniceae</taxon>
        <taxon>Panicinae</taxon>
        <taxon>Panicum</taxon>
        <taxon>Panicum sect. Panicum</taxon>
    </lineage>
</organism>
<accession>A0A2T8KR70</accession>
<dbReference type="AlphaFoldDB" id="A0A2T8KR70"/>
<dbReference type="Gramene" id="PVH64656">
    <property type="protein sequence ID" value="PVH64656"/>
    <property type="gene ID" value="PAHAL_2G326200"/>
</dbReference>
<sequence>MLRCQVGPAPKNKRPGPTAGDTVARRPLLRARRRAPRLHSQSQAARVLASRSRISLASARGLVPSLTLFSPRAPPLASAVSARHSARAFASAAAGRATPSPRFPPRSSSPAAAGAGGAAPGRQVRARARFGRSRGLLVARSWRGGGRGERCVGGEAS</sequence>
<feature type="region of interest" description="Disordered" evidence="1">
    <location>
        <begin position="1"/>
        <end position="45"/>
    </location>
</feature>
<gene>
    <name evidence="2" type="ORF">PAHAL_2G326200</name>
</gene>